<dbReference type="EMBL" id="HBJA01105536">
    <property type="protein sequence ID" value="CAE0825201.1"/>
    <property type="molecule type" value="Transcribed_RNA"/>
</dbReference>
<proteinExistence type="predicted"/>
<reference evidence="2" key="1">
    <citation type="submission" date="2021-01" db="EMBL/GenBank/DDBJ databases">
        <authorList>
            <person name="Corre E."/>
            <person name="Pelletier E."/>
            <person name="Niang G."/>
            <person name="Scheremetjew M."/>
            <person name="Finn R."/>
            <person name="Kale V."/>
            <person name="Holt S."/>
            <person name="Cochrane G."/>
            <person name="Meng A."/>
            <person name="Brown T."/>
            <person name="Cohen L."/>
        </authorList>
    </citation>
    <scope>NUCLEOTIDE SEQUENCE</scope>
    <source>
        <strain evidence="2">CCMP1594</strain>
    </source>
</reference>
<organism evidence="2">
    <name type="scientific">Eutreptiella gymnastica</name>
    <dbReference type="NCBI Taxonomy" id="73025"/>
    <lineage>
        <taxon>Eukaryota</taxon>
        <taxon>Discoba</taxon>
        <taxon>Euglenozoa</taxon>
        <taxon>Euglenida</taxon>
        <taxon>Spirocuta</taxon>
        <taxon>Euglenophyceae</taxon>
        <taxon>Eutreptiales</taxon>
        <taxon>Eutreptiaceae</taxon>
        <taxon>Eutreptiella</taxon>
    </lineage>
</organism>
<name>A0A7S4LF69_9EUGL</name>
<feature type="region of interest" description="Disordered" evidence="1">
    <location>
        <begin position="74"/>
        <end position="114"/>
    </location>
</feature>
<accession>A0A7S4LF69</accession>
<dbReference type="AlphaFoldDB" id="A0A7S4LF69"/>
<evidence type="ECO:0000313" key="2">
    <source>
        <dbReference type="EMBL" id="CAE0825201.1"/>
    </source>
</evidence>
<gene>
    <name evidence="2" type="ORF">EGYM00163_LOCUS36447</name>
</gene>
<sequence>MLPCPGLRQPIAQARAVSELTQFGRLGRHELLGLGGLRAMSQNIFCITSSAELPPLPKGDIGLQKAIVGLARPKRRMMSATTTKAKWPGLGGQACNGRREEGKPTTGEKWERGL</sequence>
<evidence type="ECO:0000256" key="1">
    <source>
        <dbReference type="SAM" id="MobiDB-lite"/>
    </source>
</evidence>
<feature type="compositionally biased region" description="Basic and acidic residues" evidence="1">
    <location>
        <begin position="97"/>
        <end position="114"/>
    </location>
</feature>
<protein>
    <submittedName>
        <fullName evidence="2">Uncharacterized protein</fullName>
    </submittedName>
</protein>